<dbReference type="Pfam" id="PF13616">
    <property type="entry name" value="Rotamase_3"/>
    <property type="match status" value="1"/>
</dbReference>
<dbReference type="Pfam" id="PF00639">
    <property type="entry name" value="Rotamase"/>
    <property type="match status" value="1"/>
</dbReference>
<evidence type="ECO:0000256" key="1">
    <source>
        <dbReference type="ARBA" id="ARBA00022729"/>
    </source>
</evidence>
<feature type="domain" description="PpiC" evidence="8">
    <location>
        <begin position="286"/>
        <end position="384"/>
    </location>
</feature>
<evidence type="ECO:0000256" key="2">
    <source>
        <dbReference type="ARBA" id="ARBA00022737"/>
    </source>
</evidence>
<dbReference type="EMBL" id="AP021857">
    <property type="protein sequence ID" value="BBO21810.1"/>
    <property type="molecule type" value="Genomic_DNA"/>
</dbReference>
<evidence type="ECO:0000256" key="7">
    <source>
        <dbReference type="HAMAP-Rule" id="MF_01183"/>
    </source>
</evidence>
<dbReference type="HAMAP" id="MF_01183">
    <property type="entry name" value="Chaperone_SurA"/>
    <property type="match status" value="1"/>
</dbReference>
<name>A0A809R2H0_9PROT</name>
<dbReference type="InterPro" id="IPR027304">
    <property type="entry name" value="Trigger_fact/SurA_dom_sf"/>
</dbReference>
<dbReference type="GO" id="GO:0042277">
    <property type="term" value="F:peptide binding"/>
    <property type="evidence" value="ECO:0007669"/>
    <property type="project" value="InterPro"/>
</dbReference>
<protein>
    <recommendedName>
        <fullName evidence="7">Chaperone SurA</fullName>
    </recommendedName>
    <alternativeName>
        <fullName evidence="7">Peptidyl-prolyl cis-trans isomerase SurA</fullName>
        <shortName evidence="7">PPIase SurA</shortName>
        <ecNumber evidence="7">5.2.1.8</ecNumber>
    </alternativeName>
    <alternativeName>
        <fullName evidence="7">Rotamase SurA</fullName>
    </alternativeName>
</protein>
<evidence type="ECO:0000256" key="3">
    <source>
        <dbReference type="ARBA" id="ARBA00022764"/>
    </source>
</evidence>
<dbReference type="SUPFAM" id="SSF54534">
    <property type="entry name" value="FKBP-like"/>
    <property type="match status" value="2"/>
</dbReference>
<comment type="subcellular location">
    <subcellularLocation>
        <location evidence="7">Periplasm</location>
    </subcellularLocation>
    <text evidence="7">Is capable of associating with the outer membrane.</text>
</comment>
<dbReference type="Gene3D" id="3.10.50.40">
    <property type="match status" value="2"/>
</dbReference>
<evidence type="ECO:0000256" key="6">
    <source>
        <dbReference type="ARBA" id="ARBA00023235"/>
    </source>
</evidence>
<keyword evidence="6 7" id="KW-0413">Isomerase</keyword>
<dbReference type="GO" id="GO:0003755">
    <property type="term" value="F:peptidyl-prolyl cis-trans isomerase activity"/>
    <property type="evidence" value="ECO:0007669"/>
    <property type="project" value="UniProtKB-UniRule"/>
</dbReference>
<comment type="catalytic activity">
    <reaction evidence="7">
        <text>[protein]-peptidylproline (omega=180) = [protein]-peptidylproline (omega=0)</text>
        <dbReference type="Rhea" id="RHEA:16237"/>
        <dbReference type="Rhea" id="RHEA-COMP:10747"/>
        <dbReference type="Rhea" id="RHEA-COMP:10748"/>
        <dbReference type="ChEBI" id="CHEBI:83833"/>
        <dbReference type="ChEBI" id="CHEBI:83834"/>
        <dbReference type="EC" id="5.2.1.8"/>
    </reaction>
</comment>
<accession>A0A809R2H0</accession>
<proteinExistence type="inferred from homology"/>
<dbReference type="KEGG" id="ddz:DSYM_25090"/>
<dbReference type="InterPro" id="IPR023058">
    <property type="entry name" value="PPIase_PpiC_CS"/>
</dbReference>
<dbReference type="InterPro" id="IPR015391">
    <property type="entry name" value="SurA_N"/>
</dbReference>
<reference evidence="9" key="1">
    <citation type="journal article" name="DNA Res.">
        <title>The physiological potential of anammox bacteria as revealed by their core genome structure.</title>
        <authorList>
            <person name="Okubo T."/>
            <person name="Toyoda A."/>
            <person name="Fukuhara K."/>
            <person name="Uchiyama I."/>
            <person name="Harigaya Y."/>
            <person name="Kuroiwa M."/>
            <person name="Suzuki T."/>
            <person name="Murakami Y."/>
            <person name="Suwa Y."/>
            <person name="Takami H."/>
        </authorList>
    </citation>
    <scope>NUCLEOTIDE SEQUENCE</scope>
    <source>
        <strain evidence="9">317325-3</strain>
    </source>
</reference>
<dbReference type="AlphaFoldDB" id="A0A809R2H0"/>
<dbReference type="GO" id="GO:0006457">
    <property type="term" value="P:protein folding"/>
    <property type="evidence" value="ECO:0007669"/>
    <property type="project" value="UniProtKB-UniRule"/>
</dbReference>
<dbReference type="GO" id="GO:0050821">
    <property type="term" value="P:protein stabilization"/>
    <property type="evidence" value="ECO:0007669"/>
    <property type="project" value="InterPro"/>
</dbReference>
<evidence type="ECO:0000256" key="4">
    <source>
        <dbReference type="ARBA" id="ARBA00023110"/>
    </source>
</evidence>
<keyword evidence="4 7" id="KW-0697">Rotamase</keyword>
<keyword evidence="2 7" id="KW-0677">Repeat</keyword>
<keyword evidence="5 7" id="KW-0143">Chaperone</keyword>
<dbReference type="SUPFAM" id="SSF109998">
    <property type="entry name" value="Triger factor/SurA peptide-binding domain-like"/>
    <property type="match status" value="1"/>
</dbReference>
<dbReference type="PROSITE" id="PS50198">
    <property type="entry name" value="PPIC_PPIASE_2"/>
    <property type="match status" value="2"/>
</dbReference>
<comment type="function">
    <text evidence="7">Chaperone involved in the correct folding and assembly of outer membrane proteins. Recognizes specific patterns of aromatic residues and the orientation of their side chains, which are found more frequently in integral outer membrane proteins. May act in both early periplasmic and late outer membrane-associated steps of protein maturation.</text>
</comment>
<dbReference type="PANTHER" id="PTHR47637">
    <property type="entry name" value="CHAPERONE SURA"/>
    <property type="match status" value="1"/>
</dbReference>
<dbReference type="PROSITE" id="PS01096">
    <property type="entry name" value="PPIC_PPIASE_1"/>
    <property type="match status" value="1"/>
</dbReference>
<dbReference type="Proteomes" id="UP000662914">
    <property type="component" value="Chromosome"/>
</dbReference>
<sequence length="432" mass="48320">MAGVALAATLVCLSGGHALAQGRGARVIEADRIVAVVNDEVITANELRARVAQVEWQLKKQGTEIPPRDVLQQHILERLIVDRAQIQFARETGLTVDDAQLDQALARIAEGSRMDLAQFRASLEKDGIPWTKFREDIRNEMIIGRLKEREVDSKIVVSEGEIDNFLESAGQMGSEEFSLAHILLRVPEQPRPEQLARLQARAEDIVAQLRRGADFAQLAASYSDAPDGLSGGMMGWRPLERLPALFAEAVPKLKPGEVSEVLRSPAGFHILKLIDRRGGAIKAQPVEQTHARHILIKTSELVSEAEARRRLIGLKERADHGANFAELARLHSNDLSSSKGGDLGWLSPGDTVPEFEQAMNRLKPGEVSDPVKSPFGWHLIQVLARRMDVSQERVRQTARMALRERKADEAYQDWLRQMRDRAYVEYRTEDNR</sequence>
<dbReference type="InterPro" id="IPR050280">
    <property type="entry name" value="OMP_Chaperone_SurA"/>
</dbReference>
<dbReference type="GO" id="GO:0051082">
    <property type="term" value="F:unfolded protein binding"/>
    <property type="evidence" value="ECO:0007669"/>
    <property type="project" value="UniProtKB-UniRule"/>
</dbReference>
<evidence type="ECO:0000256" key="5">
    <source>
        <dbReference type="ARBA" id="ARBA00023186"/>
    </source>
</evidence>
<organism evidence="9 10">
    <name type="scientific">Candidatus Desulfobacillus denitrificans</name>
    <dbReference type="NCBI Taxonomy" id="2608985"/>
    <lineage>
        <taxon>Bacteria</taxon>
        <taxon>Pseudomonadati</taxon>
        <taxon>Pseudomonadota</taxon>
        <taxon>Betaproteobacteria</taxon>
        <taxon>Candidatus Desulfobacillus</taxon>
    </lineage>
</organism>
<dbReference type="InterPro" id="IPR023034">
    <property type="entry name" value="PPIase_SurA"/>
</dbReference>
<dbReference type="InterPro" id="IPR046357">
    <property type="entry name" value="PPIase_dom_sf"/>
</dbReference>
<feature type="domain" description="PpiC" evidence="8">
    <location>
        <begin position="174"/>
        <end position="275"/>
    </location>
</feature>
<evidence type="ECO:0000313" key="10">
    <source>
        <dbReference type="Proteomes" id="UP000662914"/>
    </source>
</evidence>
<keyword evidence="1 7" id="KW-0732">Signal</keyword>
<dbReference type="InterPro" id="IPR000297">
    <property type="entry name" value="PPIase_PpiC"/>
</dbReference>
<gene>
    <name evidence="7" type="primary">surA</name>
    <name evidence="9" type="ORF">DSYM_25090</name>
</gene>
<dbReference type="PANTHER" id="PTHR47637:SF1">
    <property type="entry name" value="CHAPERONE SURA"/>
    <property type="match status" value="1"/>
</dbReference>
<comment type="domain">
    <text evidence="7">The PPIase activity resides only in the second parvulin domain. The N-terminal region and the C-terminal tail are necessary and sufficient for the chaperone activity of SurA. The PPIase activity is dispensable for SurA to function as a chaperone. The N-terminal region and the C-terminal tail are also required for porin recognition.</text>
</comment>
<dbReference type="Pfam" id="PF09312">
    <property type="entry name" value="SurA_N"/>
    <property type="match status" value="1"/>
</dbReference>
<dbReference type="GO" id="GO:0030288">
    <property type="term" value="C:outer membrane-bounded periplasmic space"/>
    <property type="evidence" value="ECO:0007669"/>
    <property type="project" value="InterPro"/>
</dbReference>
<keyword evidence="3 7" id="KW-0574">Periplasm</keyword>
<evidence type="ECO:0000313" key="9">
    <source>
        <dbReference type="EMBL" id="BBO21810.1"/>
    </source>
</evidence>
<dbReference type="EC" id="5.2.1.8" evidence="7"/>
<dbReference type="Gene3D" id="1.10.4030.10">
    <property type="entry name" value="Porin chaperone SurA, peptide-binding domain"/>
    <property type="match status" value="1"/>
</dbReference>
<evidence type="ECO:0000259" key="8">
    <source>
        <dbReference type="PROSITE" id="PS50198"/>
    </source>
</evidence>
<dbReference type="GO" id="GO:0043165">
    <property type="term" value="P:Gram-negative-bacterium-type cell outer membrane assembly"/>
    <property type="evidence" value="ECO:0007669"/>
    <property type="project" value="InterPro"/>
</dbReference>